<dbReference type="EMBL" id="KV907496">
    <property type="protein sequence ID" value="OOF98339.1"/>
    <property type="molecule type" value="Genomic_DNA"/>
</dbReference>
<protein>
    <submittedName>
        <fullName evidence="2">Uncharacterized protein</fullName>
    </submittedName>
</protein>
<evidence type="ECO:0000313" key="3">
    <source>
        <dbReference type="Proteomes" id="UP000188318"/>
    </source>
</evidence>
<dbReference type="AlphaFoldDB" id="A0A1R3RV15"/>
<feature type="chain" id="PRO_5010254519" evidence="1">
    <location>
        <begin position="23"/>
        <end position="64"/>
    </location>
</feature>
<keyword evidence="3" id="KW-1185">Reference proteome</keyword>
<evidence type="ECO:0000256" key="1">
    <source>
        <dbReference type="SAM" id="SignalP"/>
    </source>
</evidence>
<gene>
    <name evidence="2" type="ORF">ASPCADRAFT_128497</name>
</gene>
<sequence length="64" mass="7007">MQYTKFLNVLLAIVGLGGLTLAAPVANANAEAMNQFLAIPLPIRSIWRKLEMGTSCNLFFVRVV</sequence>
<dbReference type="Proteomes" id="UP000188318">
    <property type="component" value="Unassembled WGS sequence"/>
</dbReference>
<accession>A0A1R3RV15</accession>
<name>A0A1R3RV15_ASPC5</name>
<reference evidence="3" key="1">
    <citation type="journal article" date="2017" name="Genome Biol.">
        <title>Comparative genomics reveals high biological diversity and specific adaptations in the industrially and medically important fungal genus Aspergillus.</title>
        <authorList>
            <person name="de Vries R.P."/>
            <person name="Riley R."/>
            <person name="Wiebenga A."/>
            <person name="Aguilar-Osorio G."/>
            <person name="Amillis S."/>
            <person name="Uchima C.A."/>
            <person name="Anderluh G."/>
            <person name="Asadollahi M."/>
            <person name="Askin M."/>
            <person name="Barry K."/>
            <person name="Battaglia E."/>
            <person name="Bayram O."/>
            <person name="Benocci T."/>
            <person name="Braus-Stromeyer S.A."/>
            <person name="Caldana C."/>
            <person name="Canovas D."/>
            <person name="Cerqueira G.C."/>
            <person name="Chen F."/>
            <person name="Chen W."/>
            <person name="Choi C."/>
            <person name="Clum A."/>
            <person name="Dos Santos R.A."/>
            <person name="Damasio A.R."/>
            <person name="Diallinas G."/>
            <person name="Emri T."/>
            <person name="Fekete E."/>
            <person name="Flipphi M."/>
            <person name="Freyberg S."/>
            <person name="Gallo A."/>
            <person name="Gournas C."/>
            <person name="Habgood R."/>
            <person name="Hainaut M."/>
            <person name="Harispe M.L."/>
            <person name="Henrissat B."/>
            <person name="Hilden K.S."/>
            <person name="Hope R."/>
            <person name="Hossain A."/>
            <person name="Karabika E."/>
            <person name="Karaffa L."/>
            <person name="Karanyi Z."/>
            <person name="Krasevec N."/>
            <person name="Kuo A."/>
            <person name="Kusch H."/>
            <person name="LaButti K."/>
            <person name="Lagendijk E.L."/>
            <person name="Lapidus A."/>
            <person name="Levasseur A."/>
            <person name="Lindquist E."/>
            <person name="Lipzen A."/>
            <person name="Logrieco A.F."/>
            <person name="MacCabe A."/>
            <person name="Maekelae M.R."/>
            <person name="Malavazi I."/>
            <person name="Melin P."/>
            <person name="Meyer V."/>
            <person name="Mielnichuk N."/>
            <person name="Miskei M."/>
            <person name="Molnar A.P."/>
            <person name="Mule G."/>
            <person name="Ngan C.Y."/>
            <person name="Orejas M."/>
            <person name="Orosz E."/>
            <person name="Ouedraogo J.P."/>
            <person name="Overkamp K.M."/>
            <person name="Park H.-S."/>
            <person name="Perrone G."/>
            <person name="Piumi F."/>
            <person name="Punt P.J."/>
            <person name="Ram A.F."/>
            <person name="Ramon A."/>
            <person name="Rauscher S."/>
            <person name="Record E."/>
            <person name="Riano-Pachon D.M."/>
            <person name="Robert V."/>
            <person name="Roehrig J."/>
            <person name="Ruller R."/>
            <person name="Salamov A."/>
            <person name="Salih N.S."/>
            <person name="Samson R.A."/>
            <person name="Sandor E."/>
            <person name="Sanguinetti M."/>
            <person name="Schuetze T."/>
            <person name="Sepcic K."/>
            <person name="Shelest E."/>
            <person name="Sherlock G."/>
            <person name="Sophianopoulou V."/>
            <person name="Squina F.M."/>
            <person name="Sun H."/>
            <person name="Susca A."/>
            <person name="Todd R.B."/>
            <person name="Tsang A."/>
            <person name="Unkles S.E."/>
            <person name="van de Wiele N."/>
            <person name="van Rossen-Uffink D."/>
            <person name="Oliveira J.V."/>
            <person name="Vesth T.C."/>
            <person name="Visser J."/>
            <person name="Yu J.-H."/>
            <person name="Zhou M."/>
            <person name="Andersen M.R."/>
            <person name="Archer D.B."/>
            <person name="Baker S.E."/>
            <person name="Benoit I."/>
            <person name="Brakhage A.A."/>
            <person name="Braus G.H."/>
            <person name="Fischer R."/>
            <person name="Frisvad J.C."/>
            <person name="Goldman G.H."/>
            <person name="Houbraken J."/>
            <person name="Oakley B."/>
            <person name="Pocsi I."/>
            <person name="Scazzocchio C."/>
            <person name="Seiboth B."/>
            <person name="vanKuyk P.A."/>
            <person name="Wortman J."/>
            <person name="Dyer P.S."/>
            <person name="Grigoriev I.V."/>
        </authorList>
    </citation>
    <scope>NUCLEOTIDE SEQUENCE [LARGE SCALE GENOMIC DNA]</scope>
    <source>
        <strain evidence="3">ITEM 5010</strain>
    </source>
</reference>
<dbReference type="VEuPathDB" id="FungiDB:ASPCADRAFT_128497"/>
<evidence type="ECO:0000313" key="2">
    <source>
        <dbReference type="EMBL" id="OOF98339.1"/>
    </source>
</evidence>
<keyword evidence="1" id="KW-0732">Signal</keyword>
<proteinExistence type="predicted"/>
<feature type="signal peptide" evidence="1">
    <location>
        <begin position="1"/>
        <end position="22"/>
    </location>
</feature>
<organism evidence="2 3">
    <name type="scientific">Aspergillus carbonarius (strain ITEM 5010)</name>
    <dbReference type="NCBI Taxonomy" id="602072"/>
    <lineage>
        <taxon>Eukaryota</taxon>
        <taxon>Fungi</taxon>
        <taxon>Dikarya</taxon>
        <taxon>Ascomycota</taxon>
        <taxon>Pezizomycotina</taxon>
        <taxon>Eurotiomycetes</taxon>
        <taxon>Eurotiomycetidae</taxon>
        <taxon>Eurotiales</taxon>
        <taxon>Aspergillaceae</taxon>
        <taxon>Aspergillus</taxon>
        <taxon>Aspergillus subgen. Circumdati</taxon>
    </lineage>
</organism>